<feature type="compositionally biased region" description="Low complexity" evidence="1">
    <location>
        <begin position="384"/>
        <end position="395"/>
    </location>
</feature>
<evidence type="ECO:0000256" key="1">
    <source>
        <dbReference type="SAM" id="MobiDB-lite"/>
    </source>
</evidence>
<gene>
    <name evidence="2" type="primary">AlNc14C72G4928</name>
    <name evidence="2" type="ORF">ALNC14_056440</name>
</gene>
<accession>F0WE72</accession>
<feature type="compositionally biased region" description="Low complexity" evidence="1">
    <location>
        <begin position="358"/>
        <end position="372"/>
    </location>
</feature>
<feature type="region of interest" description="Disordered" evidence="1">
    <location>
        <begin position="271"/>
        <end position="399"/>
    </location>
</feature>
<dbReference type="EMBL" id="FR824117">
    <property type="protein sequence ID" value="CCA19501.1"/>
    <property type="molecule type" value="Genomic_DNA"/>
</dbReference>
<feature type="region of interest" description="Disordered" evidence="1">
    <location>
        <begin position="230"/>
        <end position="259"/>
    </location>
</feature>
<name>F0WE72_9STRA</name>
<dbReference type="AlphaFoldDB" id="F0WE72"/>
<protein>
    <submittedName>
        <fullName evidence="2">Uncharacterized protein AlNc14C72G4928</fullName>
    </submittedName>
</protein>
<reference evidence="2" key="1">
    <citation type="journal article" date="2011" name="PLoS Biol.">
        <title>Gene gain and loss during evolution of obligate parasitism in the white rust pathogen of Arabidopsis thaliana.</title>
        <authorList>
            <person name="Kemen E."/>
            <person name="Gardiner A."/>
            <person name="Schultz-Larsen T."/>
            <person name="Kemen A.C."/>
            <person name="Balmuth A.L."/>
            <person name="Robert-Seilaniantz A."/>
            <person name="Bailey K."/>
            <person name="Holub E."/>
            <person name="Studholme D.J."/>
            <person name="Maclean D."/>
            <person name="Jones J.D."/>
        </authorList>
    </citation>
    <scope>NUCLEOTIDE SEQUENCE</scope>
</reference>
<organism evidence="2">
    <name type="scientific">Albugo laibachii Nc14</name>
    <dbReference type="NCBI Taxonomy" id="890382"/>
    <lineage>
        <taxon>Eukaryota</taxon>
        <taxon>Sar</taxon>
        <taxon>Stramenopiles</taxon>
        <taxon>Oomycota</taxon>
        <taxon>Peronosporomycetes</taxon>
        <taxon>Albuginales</taxon>
        <taxon>Albuginaceae</taxon>
        <taxon>Albugo</taxon>
    </lineage>
</organism>
<reference evidence="2" key="2">
    <citation type="submission" date="2011-02" db="EMBL/GenBank/DDBJ databases">
        <authorList>
            <person name="MacLean D."/>
        </authorList>
    </citation>
    <scope>NUCLEOTIDE SEQUENCE</scope>
</reference>
<feature type="compositionally biased region" description="Basic and acidic residues" evidence="1">
    <location>
        <begin position="374"/>
        <end position="383"/>
    </location>
</feature>
<evidence type="ECO:0000313" key="2">
    <source>
        <dbReference type="EMBL" id="CCA19501.1"/>
    </source>
</evidence>
<sequence length="703" mass="78968">MSFAQKREELEREREAIACKRKSIERKIALREAAFAEHGAIAYQNYKAKWKRTHAASVKAVERNREFLHFVRETDSKMSAACLQQLHQLSPGSKLLSEERKRYELKVDRLRPGWEQKVQQFRMQKLRELDQKRRTVEYRRRLAQKTFEREQELEAQIGRMSQELAMNRALEKQEERKRQEFRHTSRAWSASESAFDPMSSCVIANKDTETRQRFPEAQYEAKTSTFDQVIETPEFIARTSQRDREPSNPPSTLSSESQAMGHHALASLSRAHGSYSDEIENKVPESDEVYNLDQANACDSFQEEEPGFPESELHEPEPLLSASHSSNSNRTNDSSEESIRKDALQDDSEASSRSGTDRSACSRSKSARSARSLTDGKVDDSADSHSQSDSSSEAADPVEALRAESPALLTIDSSKSFHTKDDPEKEDPLAFIEKIPQIDQLKALKLLVGRMEDAIEEKEEFSFPMDANASSTIEILRSALGNQKAQLAFYGADKCMETILCMTQAVGRVIFPPKAFDGILDHEKLKSLHRSNANMMQLWTTLSELINKLMTSGIKEPQLIVDTFLAALLSQSQNDTRWERKLKALLSSTAPSEANDFLHVAKVPKSLPIEPLPTKTDSSLVPSKATSILQAAFLGSSASINKALKKSNSESILRTFGSPSSFSNKDDDDLDFHFAGTKQASQNASFATPSTCTEEKDALCVDF</sequence>
<dbReference type="HOGENOM" id="CLU_392530_0_0_1"/>
<proteinExistence type="predicted"/>